<evidence type="ECO:0000259" key="4">
    <source>
        <dbReference type="PROSITE" id="PS51898"/>
    </source>
</evidence>
<accession>A0ABM7HYR5</accession>
<sequence length="386" mass="42514">MLQRTARESGIKLATVSKYQNAKGETLYRVRYRTPDNRQTDKRGFKTKRDANNFANTVEVEKLTGKYVAPSLGQITVGELGPLWLARQVHHKASWAARLESVWRVHVEPKWGRRRIADIRQTEIQTWVAELPMSASSVAHAHTVLAGILDDAVSDRRLVANPARGVKMPRKVDGTKNFLTAAQVSMLADESKHPDIVLLLATTGLRWGEMAALRMRDIDLGRGRIRVERSASKVNAKTIMGTTKNHAARSVAVSASVLKLLAPAMVAKSPDELLWSRADGQPLRPPTTTHWFGAAVKRCQAADPNFPRVTVHELRHTAASLMIASGANVKTVQSQLGHKTATMTLDQYGHLFADDLDDVADRMDDLVSGCGQNVGKREAGQSENTL</sequence>
<dbReference type="Pfam" id="PF00589">
    <property type="entry name" value="Phage_integrase"/>
    <property type="match status" value="1"/>
</dbReference>
<dbReference type="InterPro" id="IPR011010">
    <property type="entry name" value="DNA_brk_join_enz"/>
</dbReference>
<dbReference type="Gene3D" id="1.10.443.10">
    <property type="entry name" value="Intergrase catalytic core"/>
    <property type="match status" value="1"/>
</dbReference>
<dbReference type="PANTHER" id="PTHR30349">
    <property type="entry name" value="PHAGE INTEGRASE-RELATED"/>
    <property type="match status" value="1"/>
</dbReference>
<proteinExistence type="inferred from homology"/>
<evidence type="ECO:0000256" key="2">
    <source>
        <dbReference type="ARBA" id="ARBA00023125"/>
    </source>
</evidence>
<dbReference type="PROSITE" id="PS51898">
    <property type="entry name" value="TYR_RECOMBINASE"/>
    <property type="match status" value="1"/>
</dbReference>
<dbReference type="InterPro" id="IPR010998">
    <property type="entry name" value="Integrase_recombinase_N"/>
</dbReference>
<protein>
    <submittedName>
        <fullName evidence="5">Site-specific integrase</fullName>
    </submittedName>
</protein>
<gene>
    <name evidence="5" type="ORF">MMAGJ_50280</name>
</gene>
<dbReference type="CDD" id="cd01189">
    <property type="entry name" value="INT_ICEBs1_C_like"/>
    <property type="match status" value="1"/>
</dbReference>
<comment type="similarity">
    <text evidence="1">Belongs to the 'phage' integrase family.</text>
</comment>
<dbReference type="PANTHER" id="PTHR30349:SF64">
    <property type="entry name" value="PROPHAGE INTEGRASE INTD-RELATED"/>
    <property type="match status" value="1"/>
</dbReference>
<evidence type="ECO:0000313" key="5">
    <source>
        <dbReference type="EMBL" id="BBX35746.1"/>
    </source>
</evidence>
<dbReference type="InterPro" id="IPR028259">
    <property type="entry name" value="AP2-like_int_N"/>
</dbReference>
<dbReference type="Proteomes" id="UP000465622">
    <property type="component" value="Chromosome"/>
</dbReference>
<feature type="domain" description="Tyr recombinase" evidence="4">
    <location>
        <begin position="174"/>
        <end position="361"/>
    </location>
</feature>
<dbReference type="InterPro" id="IPR002104">
    <property type="entry name" value="Integrase_catalytic"/>
</dbReference>
<dbReference type="SUPFAM" id="SSF56349">
    <property type="entry name" value="DNA breaking-rejoining enzymes"/>
    <property type="match status" value="1"/>
</dbReference>
<keyword evidence="6" id="KW-1185">Reference proteome</keyword>
<dbReference type="RefSeq" id="WP_322790843.1">
    <property type="nucleotide sequence ID" value="NZ_AP022567.1"/>
</dbReference>
<keyword evidence="2" id="KW-0238">DNA-binding</keyword>
<dbReference type="InterPro" id="IPR050090">
    <property type="entry name" value="Tyrosine_recombinase_XerCD"/>
</dbReference>
<evidence type="ECO:0000313" key="6">
    <source>
        <dbReference type="Proteomes" id="UP000465622"/>
    </source>
</evidence>
<dbReference type="EMBL" id="AP022567">
    <property type="protein sequence ID" value="BBX35746.1"/>
    <property type="molecule type" value="Genomic_DNA"/>
</dbReference>
<reference evidence="5 6" key="1">
    <citation type="journal article" date="2019" name="Emerg. Microbes Infect.">
        <title>Comprehensive subspecies identification of 175 nontuberculous mycobacteria species based on 7547 genomic profiles.</title>
        <authorList>
            <person name="Matsumoto Y."/>
            <person name="Kinjo T."/>
            <person name="Motooka D."/>
            <person name="Nabeya D."/>
            <person name="Jung N."/>
            <person name="Uechi K."/>
            <person name="Horii T."/>
            <person name="Iida T."/>
            <person name="Fujita J."/>
            <person name="Nakamura S."/>
        </authorList>
    </citation>
    <scope>NUCLEOTIDE SEQUENCE [LARGE SCALE GENOMIC DNA]</scope>
    <source>
        <strain evidence="5 6">JCM 12375</strain>
    </source>
</reference>
<evidence type="ECO:0000256" key="3">
    <source>
        <dbReference type="ARBA" id="ARBA00023172"/>
    </source>
</evidence>
<dbReference type="Pfam" id="PF14657">
    <property type="entry name" value="Arm-DNA-bind_4"/>
    <property type="match status" value="1"/>
</dbReference>
<name>A0ABM7HYR5_MYCME</name>
<organism evidence="5 6">
    <name type="scientific">Mycolicibacterium mageritense</name>
    <name type="common">Mycobacterium mageritense</name>
    <dbReference type="NCBI Taxonomy" id="53462"/>
    <lineage>
        <taxon>Bacteria</taxon>
        <taxon>Bacillati</taxon>
        <taxon>Actinomycetota</taxon>
        <taxon>Actinomycetes</taxon>
        <taxon>Mycobacteriales</taxon>
        <taxon>Mycobacteriaceae</taxon>
        <taxon>Mycolicibacterium</taxon>
    </lineage>
</organism>
<evidence type="ECO:0000256" key="1">
    <source>
        <dbReference type="ARBA" id="ARBA00008857"/>
    </source>
</evidence>
<dbReference type="Gene3D" id="1.10.150.130">
    <property type="match status" value="1"/>
</dbReference>
<keyword evidence="3" id="KW-0233">DNA recombination</keyword>
<dbReference type="InterPro" id="IPR013762">
    <property type="entry name" value="Integrase-like_cat_sf"/>
</dbReference>